<evidence type="ECO:0008006" key="7">
    <source>
        <dbReference type="Google" id="ProtNLM"/>
    </source>
</evidence>
<dbReference type="Proteomes" id="UP000230750">
    <property type="component" value="Unassembled WGS sequence"/>
</dbReference>
<dbReference type="OrthoDB" id="266138at2759"/>
<feature type="region of interest" description="Disordered" evidence="4">
    <location>
        <begin position="189"/>
        <end position="253"/>
    </location>
</feature>
<dbReference type="STRING" id="307972.A0A2G8L1U2"/>
<evidence type="ECO:0000256" key="1">
    <source>
        <dbReference type="ARBA" id="ARBA00022614"/>
    </source>
</evidence>
<organism evidence="5 6">
    <name type="scientific">Stichopus japonicus</name>
    <name type="common">Sea cucumber</name>
    <dbReference type="NCBI Taxonomy" id="307972"/>
    <lineage>
        <taxon>Eukaryota</taxon>
        <taxon>Metazoa</taxon>
        <taxon>Echinodermata</taxon>
        <taxon>Eleutherozoa</taxon>
        <taxon>Echinozoa</taxon>
        <taxon>Holothuroidea</taxon>
        <taxon>Aspidochirotacea</taxon>
        <taxon>Aspidochirotida</taxon>
        <taxon>Stichopodidae</taxon>
        <taxon>Apostichopus</taxon>
    </lineage>
</organism>
<dbReference type="AlphaFoldDB" id="A0A2G8L1U2"/>
<reference evidence="5 6" key="1">
    <citation type="journal article" date="2017" name="PLoS Biol.">
        <title>The sea cucumber genome provides insights into morphological evolution and visceral regeneration.</title>
        <authorList>
            <person name="Zhang X."/>
            <person name="Sun L."/>
            <person name="Yuan J."/>
            <person name="Sun Y."/>
            <person name="Gao Y."/>
            <person name="Zhang L."/>
            <person name="Li S."/>
            <person name="Dai H."/>
            <person name="Hamel J.F."/>
            <person name="Liu C."/>
            <person name="Yu Y."/>
            <person name="Liu S."/>
            <person name="Lin W."/>
            <person name="Guo K."/>
            <person name="Jin S."/>
            <person name="Xu P."/>
            <person name="Storey K.B."/>
            <person name="Huan P."/>
            <person name="Zhang T."/>
            <person name="Zhou Y."/>
            <person name="Zhang J."/>
            <person name="Lin C."/>
            <person name="Li X."/>
            <person name="Xing L."/>
            <person name="Huo D."/>
            <person name="Sun M."/>
            <person name="Wang L."/>
            <person name="Mercier A."/>
            <person name="Li F."/>
            <person name="Yang H."/>
            <person name="Xiang J."/>
        </authorList>
    </citation>
    <scope>NUCLEOTIDE SEQUENCE [LARGE SCALE GENOMIC DNA]</scope>
    <source>
        <strain evidence="5">Shaxun</strain>
        <tissue evidence="5">Muscle</tissue>
    </source>
</reference>
<keyword evidence="1" id="KW-0433">Leucine-rich repeat</keyword>
<dbReference type="SMART" id="SM00369">
    <property type="entry name" value="LRR_TYP"/>
    <property type="match status" value="4"/>
</dbReference>
<keyword evidence="3" id="KW-0175">Coiled coil</keyword>
<dbReference type="SUPFAM" id="SSF52058">
    <property type="entry name" value="L domain-like"/>
    <property type="match status" value="1"/>
</dbReference>
<feature type="region of interest" description="Disordered" evidence="4">
    <location>
        <begin position="674"/>
        <end position="699"/>
    </location>
</feature>
<evidence type="ECO:0000256" key="3">
    <source>
        <dbReference type="SAM" id="Coils"/>
    </source>
</evidence>
<dbReference type="PROSITE" id="PS50096">
    <property type="entry name" value="IQ"/>
    <property type="match status" value="2"/>
</dbReference>
<dbReference type="SMART" id="SM00364">
    <property type="entry name" value="LRR_BAC"/>
    <property type="match status" value="4"/>
</dbReference>
<comment type="caution">
    <text evidence="5">The sequence shown here is derived from an EMBL/GenBank/DDBJ whole genome shotgun (WGS) entry which is preliminary data.</text>
</comment>
<dbReference type="InterPro" id="IPR001611">
    <property type="entry name" value="Leu-rich_rpt"/>
</dbReference>
<name>A0A2G8L1U2_STIJA</name>
<proteinExistence type="predicted"/>
<keyword evidence="6" id="KW-1185">Reference proteome</keyword>
<dbReference type="GO" id="GO:0009966">
    <property type="term" value="P:regulation of signal transduction"/>
    <property type="evidence" value="ECO:0007669"/>
    <property type="project" value="UniProtKB-ARBA"/>
</dbReference>
<dbReference type="Gene3D" id="1.20.5.190">
    <property type="match status" value="1"/>
</dbReference>
<dbReference type="PROSITE" id="PS51450">
    <property type="entry name" value="LRR"/>
    <property type="match status" value="4"/>
</dbReference>
<dbReference type="InterPro" id="IPR027417">
    <property type="entry name" value="P-loop_NTPase"/>
</dbReference>
<evidence type="ECO:0000313" key="6">
    <source>
        <dbReference type="Proteomes" id="UP000230750"/>
    </source>
</evidence>
<dbReference type="Pfam" id="PF00560">
    <property type="entry name" value="LRR_1"/>
    <property type="match status" value="1"/>
</dbReference>
<dbReference type="InterPro" id="IPR003591">
    <property type="entry name" value="Leu-rich_rpt_typical-subtyp"/>
</dbReference>
<dbReference type="PANTHER" id="PTHR46652">
    <property type="entry name" value="LEUCINE-RICH REPEAT AND IQ DOMAIN-CONTAINING PROTEIN 1-RELATED"/>
    <property type="match status" value="1"/>
</dbReference>
<feature type="compositionally biased region" description="Basic and acidic residues" evidence="4">
    <location>
        <begin position="237"/>
        <end position="248"/>
    </location>
</feature>
<dbReference type="Gene3D" id="3.80.10.10">
    <property type="entry name" value="Ribonuclease Inhibitor"/>
    <property type="match status" value="1"/>
</dbReference>
<dbReference type="CDD" id="cd23767">
    <property type="entry name" value="IQCD"/>
    <property type="match status" value="2"/>
</dbReference>
<protein>
    <recommendedName>
        <fullName evidence="7">Leucine-rich repeat and IQ domain-containing protein 1</fullName>
    </recommendedName>
</protein>
<dbReference type="SMART" id="SM00015">
    <property type="entry name" value="IQ"/>
    <property type="match status" value="2"/>
</dbReference>
<evidence type="ECO:0000256" key="2">
    <source>
        <dbReference type="ARBA" id="ARBA00022737"/>
    </source>
</evidence>
<feature type="compositionally biased region" description="Basic and acidic residues" evidence="4">
    <location>
        <begin position="65"/>
        <end position="76"/>
    </location>
</feature>
<dbReference type="FunFam" id="1.20.5.190:FF:000084">
    <property type="entry name" value="Abnormal spindle microtubule assembly"/>
    <property type="match status" value="1"/>
</dbReference>
<dbReference type="InterPro" id="IPR032675">
    <property type="entry name" value="LRR_dom_sf"/>
</dbReference>
<sequence>MRNEGTRMESVVNSTVVDESDMSRDGTLDAMNIHRTNDYSVGKQGELKKEDMPASPSLKPSVNVAKRDKATSERNQENQVSSYNREGESSPEGKIPKTTNDTQKLIEAPNEYSPTMECISDGNQPMKVDDMNYSLASNPGTALAGKEQCEYSSVNEYIEKVQFEVGTNPLINNSKSMKELTFMENKLSERNGSDLDQGLSVDKQGGQRAGDDLSGQGKGSGEDGRKEGVPSEISQSEMEHEIGDEGKDGASINKGKRGVLYSEIGDIEVTSPRKAVLAEKGNLPEELEKARRKWMETSTSFSKQLIKAKDRLRNLEKEKRKYLRRPSALKKMAAISEEKLLEASLVALTLAEVTTVELVNLPGCTLKTLNECPRLNTIRCRSSAIQGLEGFDNSPDVTFIDFKGNQLASVNCRDLQDLTYLDLSSNKLTSVHGLEGCSSLKWLDLSNNKISRLDGVEYLLLLSHLDVSNNQLINCQSLSSLVHLVSLNLSNNHLSTVPELDSCPLLQSLNFADNSISEFPSLSNHVMVIELLLDNNSLISMETMKLSWLPRLEYLSLAQNRNEISKLSPSLVSLDNDECESTASSQPPNQFEEMCHSQIVASRALKERHSTVVRSIQPSKNQLHNEAVTWSAYLEYSLKMAVDHRYMHEYGDLSPVTCSMSDLCRMIPDLTDSPEGHIRFEGNRTKSENIPSSDNDLSENRVFDTKEGSIYESDQTQKRDNQFDARKIVRSQFKSIKESSKVASKKFEKDKTDKVEIDLFDRKDKEDQTETSAAIKIQSVWRGFKVRQDIEVHSRQYLAVLMIQALWRGYAVRKRYRKARAALQNQKCQEEEDELYLNEDVDLEFLEFSEESLEKGWLPPETPQVPKMHPPLPPKYPIRETSPYHRPCRRYPDEQPSPEKFAPHPPRQAWKGVTPLVTEEGLFWYPHEWCT</sequence>
<dbReference type="InterPro" id="IPR000048">
    <property type="entry name" value="IQ_motif_EF-hand-BS"/>
</dbReference>
<evidence type="ECO:0000313" key="5">
    <source>
        <dbReference type="EMBL" id="PIK54221.1"/>
    </source>
</evidence>
<feature type="compositionally biased region" description="Basic and acidic residues" evidence="4">
    <location>
        <begin position="220"/>
        <end position="229"/>
    </location>
</feature>
<gene>
    <name evidence="5" type="ORF">BSL78_08901</name>
</gene>
<dbReference type="Pfam" id="PF13855">
    <property type="entry name" value="LRR_8"/>
    <property type="match status" value="1"/>
</dbReference>
<accession>A0A2G8L1U2</accession>
<dbReference type="InterPro" id="IPR050836">
    <property type="entry name" value="SDS22/Internalin_LRR"/>
</dbReference>
<dbReference type="PRINTS" id="PR00019">
    <property type="entry name" value="LEURICHRPT"/>
</dbReference>
<dbReference type="SUPFAM" id="SSF52540">
    <property type="entry name" value="P-loop containing nucleoside triphosphate hydrolases"/>
    <property type="match status" value="1"/>
</dbReference>
<keyword evidence="2" id="KW-0677">Repeat</keyword>
<feature type="compositionally biased region" description="Basic and acidic residues" evidence="4">
    <location>
        <begin position="674"/>
        <end position="687"/>
    </location>
</feature>
<dbReference type="SMART" id="SM00365">
    <property type="entry name" value="LRR_SD22"/>
    <property type="match status" value="3"/>
</dbReference>
<feature type="coiled-coil region" evidence="3">
    <location>
        <begin position="298"/>
        <end position="325"/>
    </location>
</feature>
<dbReference type="Pfam" id="PF00612">
    <property type="entry name" value="IQ"/>
    <property type="match status" value="2"/>
</dbReference>
<evidence type="ECO:0000256" key="4">
    <source>
        <dbReference type="SAM" id="MobiDB-lite"/>
    </source>
</evidence>
<feature type="region of interest" description="Disordered" evidence="4">
    <location>
        <begin position="1"/>
        <end position="105"/>
    </location>
</feature>
<dbReference type="PANTHER" id="PTHR46652:SF7">
    <property type="entry name" value="LEUCINE-RICH REPEAT AND IQ DOMAIN-CONTAINING PROTEIN 1"/>
    <property type="match status" value="1"/>
</dbReference>
<dbReference type="EMBL" id="MRZV01000258">
    <property type="protein sequence ID" value="PIK54221.1"/>
    <property type="molecule type" value="Genomic_DNA"/>
</dbReference>